<dbReference type="Proteomes" id="UP000318733">
    <property type="component" value="Unassembled WGS sequence"/>
</dbReference>
<gene>
    <name evidence="2" type="ORF">FO440_12715</name>
</gene>
<reference evidence="2 3" key="1">
    <citation type="submission" date="2019-07" db="EMBL/GenBank/DDBJ databases">
        <authorList>
            <person name="Huq M.A."/>
        </authorList>
    </citation>
    <scope>NUCLEOTIDE SEQUENCE [LARGE SCALE GENOMIC DNA]</scope>
    <source>
        <strain evidence="2 3">MAH-19</strain>
    </source>
</reference>
<organism evidence="2 3">
    <name type="scientific">Mucilaginibacter corticis</name>
    <dbReference type="NCBI Taxonomy" id="2597670"/>
    <lineage>
        <taxon>Bacteria</taxon>
        <taxon>Pseudomonadati</taxon>
        <taxon>Bacteroidota</taxon>
        <taxon>Sphingobacteriia</taxon>
        <taxon>Sphingobacteriales</taxon>
        <taxon>Sphingobacteriaceae</taxon>
        <taxon>Mucilaginibacter</taxon>
    </lineage>
</organism>
<keyword evidence="3" id="KW-1185">Reference proteome</keyword>
<comment type="caution">
    <text evidence="2">The sequence shown here is derived from an EMBL/GenBank/DDBJ whole genome shotgun (WGS) entry which is preliminary data.</text>
</comment>
<feature type="chain" id="PRO_5021804868" description="DUF4468 domain-containing protein" evidence="1">
    <location>
        <begin position="21"/>
        <end position="164"/>
    </location>
</feature>
<dbReference type="AlphaFoldDB" id="A0A556ML03"/>
<evidence type="ECO:0000256" key="1">
    <source>
        <dbReference type="SAM" id="SignalP"/>
    </source>
</evidence>
<proteinExistence type="predicted"/>
<evidence type="ECO:0000313" key="3">
    <source>
        <dbReference type="Proteomes" id="UP000318733"/>
    </source>
</evidence>
<evidence type="ECO:0000313" key="2">
    <source>
        <dbReference type="EMBL" id="TSJ40606.1"/>
    </source>
</evidence>
<keyword evidence="1" id="KW-0732">Signal</keyword>
<dbReference type="EMBL" id="VLPK01000002">
    <property type="protein sequence ID" value="TSJ40606.1"/>
    <property type="molecule type" value="Genomic_DNA"/>
</dbReference>
<name>A0A556ML03_9SPHI</name>
<dbReference type="RefSeq" id="WP_144248644.1">
    <property type="nucleotide sequence ID" value="NZ_VLPK01000002.1"/>
</dbReference>
<sequence length="164" mass="18527">MSGMKFLVVFFFFTPITSLAQHIKFDTVKSEYKYDTTYISSFSKKALFLKIKDFTYAHFQSSYDFTTGEVSFSRLTEVNSGLGEAGKIGTTWQLTYDCHIAVKDKMYKVVVEKVRIGKFLYNKELFKSLSDSSNGLADAVKAVDGNIKGLLSDINKIATDIEKK</sequence>
<accession>A0A556ML03</accession>
<evidence type="ECO:0008006" key="4">
    <source>
        <dbReference type="Google" id="ProtNLM"/>
    </source>
</evidence>
<feature type="signal peptide" evidence="1">
    <location>
        <begin position="1"/>
        <end position="20"/>
    </location>
</feature>
<protein>
    <recommendedName>
        <fullName evidence="4">DUF4468 domain-containing protein</fullName>
    </recommendedName>
</protein>